<dbReference type="NCBIfam" id="NF003917">
    <property type="entry name" value="PRK05443.1-1"/>
    <property type="match status" value="1"/>
</dbReference>
<keyword evidence="6" id="KW-0479">Metal-binding</keyword>
<feature type="binding site" evidence="6">
    <location>
        <position position="593"/>
    </location>
    <ligand>
        <name>ATP</name>
        <dbReference type="ChEBI" id="CHEBI:30616"/>
    </ligand>
</feature>
<sequence>MKTQPKVPIRNRDLSWLSFNERVLQEASDPRNPLVERMRFVGIFSNNLDEFFRVRYAIARRDFRLLKDEAMIAQAHSLLEQINSQVVLLQQKSLAILEQIKQELKKEDIYIINETEILPEHVEYVRDYFINTISPALFTIILNEVEALPNLKDDVAYLAVRMLLSSKSGKKHKLQYALIELPKTLERFIVLPKVGNADYIILLDDVIRFCLSSHFYIFPCEELSAYMIKITRNAELDLDTDLNKSFIEKISTSVEGRKRAEPVRFIYDKLIDEEMLRFLKEKMGIQSTDSVIAGGRYHNRRDYMNFPHCERKELMYKPFHPCPIKALKVEESLFAQIAQRDFLQYTPYHSFSYLIRFLREAALDPKVKSIKITIYRLAKQSQVINSLINAVKNGKKVTVQIELQARFDETANIHYAEQLQREGVNTIFGVRGLKVHSKIGVIEREEGEEIRRYGFISTGNFNESSAKIYTDYTLFTAHQGILDEIDRVFKFFDTPFQQFQYEHLLVSPYTTKSTFLSLIDREIALAKAGKEAFLKLKMNGLTNEQMIEKLYEASQAGVKIQMIVRGVCGLLPQVKGLSEHIEVISILDRFLEHSRLYIFGNDGQPIYYISSADWMSRNLNNRVEVSCPVYQEDIKQQLWDTFHLAWNDHIKARIIDENQQNVYRSQQQGISSQEAIYNYYNDKK</sequence>
<evidence type="ECO:0000256" key="4">
    <source>
        <dbReference type="ARBA" id="ARBA00022777"/>
    </source>
</evidence>
<dbReference type="InterPro" id="IPR024953">
    <property type="entry name" value="PP_kinase_middle"/>
</dbReference>
<dbReference type="EMBL" id="FNND01000001">
    <property type="protein sequence ID" value="SDW13748.1"/>
    <property type="molecule type" value="Genomic_DNA"/>
</dbReference>
<dbReference type="GO" id="GO:0005524">
    <property type="term" value="F:ATP binding"/>
    <property type="evidence" value="ECO:0007669"/>
    <property type="project" value="UniProtKB-KW"/>
</dbReference>
<dbReference type="PANTHER" id="PTHR30218:SF0">
    <property type="entry name" value="POLYPHOSPHATE KINASE"/>
    <property type="match status" value="1"/>
</dbReference>
<dbReference type="InterPro" id="IPR036832">
    <property type="entry name" value="PPK_N_dom_sf"/>
</dbReference>
<evidence type="ECO:0000256" key="1">
    <source>
        <dbReference type="ARBA" id="ARBA00022553"/>
    </source>
</evidence>
<comment type="similarity">
    <text evidence="6 7">Belongs to the polyphosphate kinase 1 (PPK1) family.</text>
</comment>
<feature type="domain" description="Polyphosphate kinase N-terminal" evidence="9">
    <location>
        <begin position="11"/>
        <end position="111"/>
    </location>
</feature>
<keyword evidence="13" id="KW-1185">Reference proteome</keyword>
<evidence type="ECO:0000259" key="8">
    <source>
        <dbReference type="Pfam" id="PF02503"/>
    </source>
</evidence>
<comment type="caution">
    <text evidence="12">The sequence shown here is derived from an EMBL/GenBank/DDBJ whole genome shotgun (WGS) entry which is preliminary data.</text>
</comment>
<feature type="active site" description="Phosphohistidine intermediate" evidence="6">
    <location>
        <position position="436"/>
    </location>
</feature>
<dbReference type="RefSeq" id="WP_016419611.1">
    <property type="nucleotide sequence ID" value="NZ_FNND01000001.1"/>
</dbReference>
<dbReference type="SUPFAM" id="SSF143724">
    <property type="entry name" value="PHP14-like"/>
    <property type="match status" value="1"/>
</dbReference>
<dbReference type="Proteomes" id="UP000182771">
    <property type="component" value="Unassembled WGS sequence"/>
</dbReference>
<comment type="PTM">
    <text evidence="6 7">An intermediate of this reaction is the autophosphorylated ppk in which a phosphate is covalently linked to a histidine residue through a N-P bond.</text>
</comment>
<dbReference type="InterPro" id="IPR025200">
    <property type="entry name" value="PPK_C_dom2"/>
</dbReference>
<keyword evidence="3 6" id="KW-0547">Nucleotide-binding</keyword>
<dbReference type="EC" id="2.7.4.1" evidence="6 7"/>
<dbReference type="InterPro" id="IPR036830">
    <property type="entry name" value="PP_kinase_middle_dom_sf"/>
</dbReference>
<evidence type="ECO:0000256" key="2">
    <source>
        <dbReference type="ARBA" id="ARBA00022679"/>
    </source>
</evidence>
<dbReference type="InterPro" id="IPR003414">
    <property type="entry name" value="PP_kinase"/>
</dbReference>
<evidence type="ECO:0000256" key="3">
    <source>
        <dbReference type="ARBA" id="ARBA00022741"/>
    </source>
</evidence>
<dbReference type="InterPro" id="IPR041108">
    <property type="entry name" value="PP_kinase_C_1"/>
</dbReference>
<dbReference type="GO" id="GO:0009358">
    <property type="term" value="C:polyphosphate kinase complex"/>
    <property type="evidence" value="ECO:0007669"/>
    <property type="project" value="InterPro"/>
</dbReference>
<feature type="binding site" evidence="6">
    <location>
        <position position="406"/>
    </location>
    <ligand>
        <name>Mg(2+)</name>
        <dbReference type="ChEBI" id="CHEBI:18420"/>
    </ligand>
</feature>
<feature type="domain" description="Polyphosphate kinase middle" evidence="8">
    <location>
        <begin position="122"/>
        <end position="306"/>
    </location>
</feature>
<evidence type="ECO:0000259" key="10">
    <source>
        <dbReference type="Pfam" id="PF13090"/>
    </source>
</evidence>
<dbReference type="OrthoDB" id="9761456at2"/>
<dbReference type="NCBIfam" id="TIGR03705">
    <property type="entry name" value="poly_P_kin"/>
    <property type="match status" value="1"/>
</dbReference>
<dbReference type="PIRSF" id="PIRSF015589">
    <property type="entry name" value="PP_kinase"/>
    <property type="match status" value="1"/>
</dbReference>
<evidence type="ECO:0000259" key="11">
    <source>
        <dbReference type="Pfam" id="PF17941"/>
    </source>
</evidence>
<dbReference type="Pfam" id="PF02503">
    <property type="entry name" value="PP_kinase"/>
    <property type="match status" value="1"/>
</dbReference>
<dbReference type="GeneID" id="85017803"/>
<gene>
    <name evidence="6" type="primary">ppk</name>
    <name evidence="12" type="ORF">SAMN05444420_101328</name>
</gene>
<feature type="domain" description="Polyphosphate kinase C-terminal" evidence="11">
    <location>
        <begin position="333"/>
        <end position="495"/>
    </location>
</feature>
<dbReference type="PANTHER" id="PTHR30218">
    <property type="entry name" value="POLYPHOSPHATE KINASE"/>
    <property type="match status" value="1"/>
</dbReference>
<keyword evidence="4 6" id="KW-0418">Kinase</keyword>
<keyword evidence="6" id="KW-0460">Magnesium</keyword>
<evidence type="ECO:0000256" key="6">
    <source>
        <dbReference type="HAMAP-Rule" id="MF_00347"/>
    </source>
</evidence>
<name>A0A1H2R3H0_9FLAO</name>
<keyword evidence="2 6" id="KW-0808">Transferase</keyword>
<feature type="binding site" evidence="6">
    <location>
        <position position="376"/>
    </location>
    <ligand>
        <name>Mg(2+)</name>
        <dbReference type="ChEBI" id="CHEBI:18420"/>
    </ligand>
</feature>
<dbReference type="AlphaFoldDB" id="A0A1H2R3H0"/>
<evidence type="ECO:0000259" key="9">
    <source>
        <dbReference type="Pfam" id="PF13089"/>
    </source>
</evidence>
<dbReference type="Pfam" id="PF17941">
    <property type="entry name" value="PP_kinase_C_1"/>
    <property type="match status" value="1"/>
</dbReference>
<dbReference type="Gene3D" id="1.20.58.310">
    <property type="entry name" value="Polyphosphate kinase N-terminal domain"/>
    <property type="match status" value="1"/>
</dbReference>
<organism evidence="12 13">
    <name type="scientific">Capnocytophaga granulosa</name>
    <dbReference type="NCBI Taxonomy" id="45242"/>
    <lineage>
        <taxon>Bacteria</taxon>
        <taxon>Pseudomonadati</taxon>
        <taxon>Bacteroidota</taxon>
        <taxon>Flavobacteriia</taxon>
        <taxon>Flavobacteriales</taxon>
        <taxon>Flavobacteriaceae</taxon>
        <taxon>Capnocytophaga</taxon>
    </lineage>
</organism>
<comment type="catalytic activity">
    <reaction evidence="6 7">
        <text>[phosphate](n) + ATP = [phosphate](n+1) + ADP</text>
        <dbReference type="Rhea" id="RHEA:19573"/>
        <dbReference type="Rhea" id="RHEA-COMP:9859"/>
        <dbReference type="Rhea" id="RHEA-COMP:14280"/>
        <dbReference type="ChEBI" id="CHEBI:16838"/>
        <dbReference type="ChEBI" id="CHEBI:30616"/>
        <dbReference type="ChEBI" id="CHEBI:456216"/>
        <dbReference type="EC" id="2.7.4.1"/>
    </reaction>
</comment>
<dbReference type="GO" id="GO:0006799">
    <property type="term" value="P:polyphosphate biosynthetic process"/>
    <property type="evidence" value="ECO:0007669"/>
    <property type="project" value="UniProtKB-UniRule"/>
</dbReference>
<dbReference type="SUPFAM" id="SSF140356">
    <property type="entry name" value="PPK N-terminal domain-like"/>
    <property type="match status" value="1"/>
</dbReference>
<dbReference type="Gene3D" id="3.30.870.10">
    <property type="entry name" value="Endonuclease Chain A"/>
    <property type="match status" value="2"/>
</dbReference>
<dbReference type="InterPro" id="IPR025198">
    <property type="entry name" value="PPK_N_dom"/>
</dbReference>
<comment type="cofactor">
    <cofactor evidence="6">
        <name>Mg(2+)</name>
        <dbReference type="ChEBI" id="CHEBI:18420"/>
    </cofactor>
</comment>
<evidence type="ECO:0000313" key="12">
    <source>
        <dbReference type="EMBL" id="SDW13748.1"/>
    </source>
</evidence>
<comment type="function">
    <text evidence="6 7">Catalyzes the reversible transfer of the terminal phosphate of ATP to form a long-chain polyphosphate (polyP).</text>
</comment>
<dbReference type="Pfam" id="PF13090">
    <property type="entry name" value="PP_kinase_C"/>
    <property type="match status" value="1"/>
</dbReference>
<keyword evidence="5 6" id="KW-0067">ATP-binding</keyword>
<accession>A0A1H2R3H0</accession>
<feature type="domain" description="Polyphosphate kinase C-terminal" evidence="10">
    <location>
        <begin position="504"/>
        <end position="668"/>
    </location>
</feature>
<feature type="binding site" evidence="6">
    <location>
        <position position="565"/>
    </location>
    <ligand>
        <name>ATP</name>
        <dbReference type="ChEBI" id="CHEBI:30616"/>
    </ligand>
</feature>
<dbReference type="GO" id="GO:0008976">
    <property type="term" value="F:polyphosphate kinase activity"/>
    <property type="evidence" value="ECO:0007669"/>
    <property type="project" value="UniProtKB-UniRule"/>
</dbReference>
<protein>
    <recommendedName>
        <fullName evidence="6 7">Polyphosphate kinase</fullName>
        <ecNumber evidence="6 7">2.7.4.1</ecNumber>
    </recommendedName>
    <alternativeName>
        <fullName evidence="6">ATP-polyphosphate phosphotransferase</fullName>
    </alternativeName>
    <alternativeName>
        <fullName evidence="6">Polyphosphoric acid kinase</fullName>
    </alternativeName>
</protein>
<reference evidence="12 13" key="1">
    <citation type="submission" date="2016-10" db="EMBL/GenBank/DDBJ databases">
        <authorList>
            <person name="Varghese N."/>
            <person name="Submissions S."/>
        </authorList>
    </citation>
    <scope>NUCLEOTIDE SEQUENCE [LARGE SCALE GENOMIC DNA]</scope>
    <source>
        <strain evidence="12 13">DSM 11449</strain>
    </source>
</reference>
<feature type="binding site" evidence="6">
    <location>
        <position position="47"/>
    </location>
    <ligand>
        <name>ATP</name>
        <dbReference type="ChEBI" id="CHEBI:30616"/>
    </ligand>
</feature>
<dbReference type="CDD" id="cd09167">
    <property type="entry name" value="PLDc_EcPPK1_C2_like"/>
    <property type="match status" value="1"/>
</dbReference>
<evidence type="ECO:0000256" key="7">
    <source>
        <dbReference type="RuleBase" id="RU003800"/>
    </source>
</evidence>
<feature type="binding site" evidence="6">
    <location>
        <position position="469"/>
    </location>
    <ligand>
        <name>ATP</name>
        <dbReference type="ChEBI" id="CHEBI:30616"/>
    </ligand>
</feature>
<dbReference type="HAMAP" id="MF_00347">
    <property type="entry name" value="Polyphosphate_kinase"/>
    <property type="match status" value="1"/>
</dbReference>
<evidence type="ECO:0000256" key="5">
    <source>
        <dbReference type="ARBA" id="ARBA00022840"/>
    </source>
</evidence>
<proteinExistence type="inferred from homology"/>
<dbReference type="Pfam" id="PF13089">
    <property type="entry name" value="PP_kinase_N"/>
    <property type="match status" value="1"/>
</dbReference>
<dbReference type="SUPFAM" id="SSF56024">
    <property type="entry name" value="Phospholipase D/nuclease"/>
    <property type="match status" value="2"/>
</dbReference>
<keyword evidence="1 6" id="KW-0597">Phosphoprotein</keyword>
<dbReference type="GO" id="GO:0046872">
    <property type="term" value="F:metal ion binding"/>
    <property type="evidence" value="ECO:0007669"/>
    <property type="project" value="UniProtKB-KW"/>
</dbReference>
<evidence type="ECO:0000313" key="13">
    <source>
        <dbReference type="Proteomes" id="UP000182771"/>
    </source>
</evidence>
<dbReference type="Gene3D" id="3.30.1840.10">
    <property type="entry name" value="Polyphosphate kinase middle domain"/>
    <property type="match status" value="1"/>
</dbReference>